<sequence>MALFADLASPQGPATMDLKHNEQWNTHQRTVNSGNEPSAGVSSFCGAETSAALGPSAVPTGPNQVAAGHGAGAVPVFISYSDIDDAKVDADIAGALERWGPAAEEGPCRVGIGYGVGITDGDGDSDELLPRPPASEGVTGSGVEVANTVTPTDALCFRVSERGEGRVALRGLLSGDLIWVSAKRYRAILKRRHQRQRGIRIGIGGLTVFSSPCNGTRGLTSFRAQAASMEQQQEELQLLQLNPRQVQPNDDPQSDYVQEDYVVDIDDDYCHGNSCGDEDESADISDGGVGGSSCACPTLDSSDERHPATAVAAGGAAAPAVVTALQWGFVPLAAPAAMMGTALAKAALEAELRAVLAEETGVLAPDPSVDDSTAGALSADDGSRGGGNI</sequence>
<proteinExistence type="predicted"/>
<dbReference type="RefSeq" id="XP_002949910.1">
    <property type="nucleotide sequence ID" value="XM_002949864.1"/>
</dbReference>
<evidence type="ECO:0000313" key="3">
    <source>
        <dbReference type="Proteomes" id="UP000001058"/>
    </source>
</evidence>
<feature type="region of interest" description="Disordered" evidence="1">
    <location>
        <begin position="362"/>
        <end position="389"/>
    </location>
</feature>
<protein>
    <submittedName>
        <fullName evidence="2">Uncharacterized protein</fullName>
    </submittedName>
</protein>
<reference evidence="2 3" key="1">
    <citation type="journal article" date="2010" name="Science">
        <title>Genomic analysis of organismal complexity in the multicellular green alga Volvox carteri.</title>
        <authorList>
            <person name="Prochnik S.E."/>
            <person name="Umen J."/>
            <person name="Nedelcu A.M."/>
            <person name="Hallmann A."/>
            <person name="Miller S.M."/>
            <person name="Nishii I."/>
            <person name="Ferris P."/>
            <person name="Kuo A."/>
            <person name="Mitros T."/>
            <person name="Fritz-Laylin L.K."/>
            <person name="Hellsten U."/>
            <person name="Chapman J."/>
            <person name="Simakov O."/>
            <person name="Rensing S.A."/>
            <person name="Terry A."/>
            <person name="Pangilinan J."/>
            <person name="Kapitonov V."/>
            <person name="Jurka J."/>
            <person name="Salamov A."/>
            <person name="Shapiro H."/>
            <person name="Schmutz J."/>
            <person name="Grimwood J."/>
            <person name="Lindquist E."/>
            <person name="Lucas S."/>
            <person name="Grigoriev I.V."/>
            <person name="Schmitt R."/>
            <person name="Kirk D."/>
            <person name="Rokhsar D.S."/>
        </authorList>
    </citation>
    <scope>NUCLEOTIDE SEQUENCE [LARGE SCALE GENOMIC DNA]</scope>
    <source>
        <strain evidence="3">f. Nagariensis / Eve</strain>
    </source>
</reference>
<dbReference type="GeneID" id="9619335"/>
<keyword evidence="3" id="KW-1185">Reference proteome</keyword>
<evidence type="ECO:0000256" key="1">
    <source>
        <dbReference type="SAM" id="MobiDB-lite"/>
    </source>
</evidence>
<organism evidence="3">
    <name type="scientific">Volvox carteri f. nagariensis</name>
    <dbReference type="NCBI Taxonomy" id="3068"/>
    <lineage>
        <taxon>Eukaryota</taxon>
        <taxon>Viridiplantae</taxon>
        <taxon>Chlorophyta</taxon>
        <taxon>core chlorophytes</taxon>
        <taxon>Chlorophyceae</taxon>
        <taxon>CS clade</taxon>
        <taxon>Chlamydomonadales</taxon>
        <taxon>Volvocaceae</taxon>
        <taxon>Volvox</taxon>
    </lineage>
</organism>
<dbReference type="KEGG" id="vcn:VOLCADRAFT_90425"/>
<dbReference type="AlphaFoldDB" id="D8TUC2"/>
<gene>
    <name evidence="2" type="ORF">VOLCADRAFT_90425</name>
</gene>
<dbReference type="EMBL" id="GL378337">
    <property type="protein sequence ID" value="EFJ49013.1"/>
    <property type="molecule type" value="Genomic_DNA"/>
</dbReference>
<dbReference type="InParanoid" id="D8TUC2"/>
<name>D8TUC2_VOLCA</name>
<evidence type="ECO:0000313" key="2">
    <source>
        <dbReference type="EMBL" id="EFJ49013.1"/>
    </source>
</evidence>
<accession>D8TUC2</accession>
<dbReference type="Proteomes" id="UP000001058">
    <property type="component" value="Unassembled WGS sequence"/>
</dbReference>